<dbReference type="Gene3D" id="3.40.50.300">
    <property type="entry name" value="P-loop containing nucleotide triphosphate hydrolases"/>
    <property type="match status" value="1"/>
</dbReference>
<dbReference type="PROSITE" id="PS00211">
    <property type="entry name" value="ABC_TRANSPORTER_1"/>
    <property type="match status" value="1"/>
</dbReference>
<dbReference type="InterPro" id="IPR003439">
    <property type="entry name" value="ABC_transporter-like_ATP-bd"/>
</dbReference>
<evidence type="ECO:0000313" key="11">
    <source>
        <dbReference type="EMBL" id="MBN2964843.1"/>
    </source>
</evidence>
<gene>
    <name evidence="11" type="ORF">JWV37_08620</name>
</gene>
<keyword evidence="9" id="KW-0472">Membrane</keyword>
<keyword evidence="7 11" id="KW-0067">ATP-binding</keyword>
<dbReference type="PANTHER" id="PTHR43297">
    <property type="entry name" value="OLIGOPEPTIDE TRANSPORT ATP-BINDING PROTEIN APPD"/>
    <property type="match status" value="1"/>
</dbReference>
<evidence type="ECO:0000256" key="9">
    <source>
        <dbReference type="ARBA" id="ARBA00023136"/>
    </source>
</evidence>
<dbReference type="SUPFAM" id="SSF52540">
    <property type="entry name" value="P-loop containing nucleoside triphosphate hydrolases"/>
    <property type="match status" value="1"/>
</dbReference>
<proteinExistence type="inferred from homology"/>
<evidence type="ECO:0000256" key="1">
    <source>
        <dbReference type="ARBA" id="ARBA00004417"/>
    </source>
</evidence>
<dbReference type="InterPro" id="IPR017871">
    <property type="entry name" value="ABC_transporter-like_CS"/>
</dbReference>
<keyword evidence="6" id="KW-0547">Nucleotide-binding</keyword>
<keyword evidence="4" id="KW-1003">Cell membrane</keyword>
<evidence type="ECO:0000256" key="8">
    <source>
        <dbReference type="ARBA" id="ARBA00022967"/>
    </source>
</evidence>
<dbReference type="RefSeq" id="WP_205459391.1">
    <property type="nucleotide sequence ID" value="NZ_JAFHKK010000018.1"/>
</dbReference>
<evidence type="ECO:0000256" key="5">
    <source>
        <dbReference type="ARBA" id="ARBA00022519"/>
    </source>
</evidence>
<dbReference type="Proteomes" id="UP000703590">
    <property type="component" value="Unassembled WGS sequence"/>
</dbReference>
<dbReference type="PROSITE" id="PS50893">
    <property type="entry name" value="ABC_TRANSPORTER_2"/>
    <property type="match status" value="1"/>
</dbReference>
<keyword evidence="5" id="KW-0997">Cell inner membrane</keyword>
<evidence type="ECO:0000259" key="10">
    <source>
        <dbReference type="PROSITE" id="PS50893"/>
    </source>
</evidence>
<evidence type="ECO:0000313" key="12">
    <source>
        <dbReference type="Proteomes" id="UP000703590"/>
    </source>
</evidence>
<dbReference type="GO" id="GO:0005524">
    <property type="term" value="F:ATP binding"/>
    <property type="evidence" value="ECO:0007669"/>
    <property type="project" value="UniProtKB-KW"/>
</dbReference>
<sequence>MSFTCKQLRIVSKESTLVDIDFHIAHSMALVGQSGSGKSLTLKALLGMAPKRLHVSLEYEAPFVLERGKSVGFVPQNPFTALSPLTRIDAQFFHPEAASFCAKVGLDAHLLKRYPPELSGGQLQRVAIAMALSHQPALLLMDEPTTALDASTRTQVLEMIQKLQDELGFLTLFVTHDMHSAALICQEIAILNAGKIVERGQMDTLIASPSHPYTQALLSAGFATRGFRQ</sequence>
<dbReference type="InterPro" id="IPR050388">
    <property type="entry name" value="ABC_Ni/Peptide_Import"/>
</dbReference>
<organism evidence="11 12">
    <name type="scientific">Sulfurospirillum tamanense</name>
    <dbReference type="NCBI Taxonomy" id="2813362"/>
    <lineage>
        <taxon>Bacteria</taxon>
        <taxon>Pseudomonadati</taxon>
        <taxon>Campylobacterota</taxon>
        <taxon>Epsilonproteobacteria</taxon>
        <taxon>Campylobacterales</taxon>
        <taxon>Sulfurospirillaceae</taxon>
        <taxon>Sulfurospirillum</taxon>
    </lineage>
</organism>
<reference evidence="12" key="1">
    <citation type="submission" date="2021-02" db="EMBL/GenBank/DDBJ databases">
        <title>Sulfurospirillum tamanensis sp. nov.</title>
        <authorList>
            <person name="Merkel A.Y."/>
        </authorList>
    </citation>
    <scope>NUCLEOTIDE SEQUENCE [LARGE SCALE GENOMIC DNA]</scope>
    <source>
        <strain evidence="12">T05b</strain>
    </source>
</reference>
<dbReference type="InterPro" id="IPR003593">
    <property type="entry name" value="AAA+_ATPase"/>
</dbReference>
<evidence type="ECO:0000256" key="2">
    <source>
        <dbReference type="ARBA" id="ARBA00005417"/>
    </source>
</evidence>
<dbReference type="InterPro" id="IPR027417">
    <property type="entry name" value="P-loop_NTPase"/>
</dbReference>
<comment type="subcellular location">
    <subcellularLocation>
        <location evidence="1">Cell inner membrane</location>
        <topology evidence="1">Peripheral membrane protein</topology>
    </subcellularLocation>
</comment>
<comment type="similarity">
    <text evidence="2">Belongs to the ABC transporter superfamily.</text>
</comment>
<keyword evidence="3" id="KW-0813">Transport</keyword>
<evidence type="ECO:0000256" key="6">
    <source>
        <dbReference type="ARBA" id="ARBA00022741"/>
    </source>
</evidence>
<name>A0ABS2WTD1_9BACT</name>
<comment type="caution">
    <text evidence="11">The sequence shown here is derived from an EMBL/GenBank/DDBJ whole genome shotgun (WGS) entry which is preliminary data.</text>
</comment>
<dbReference type="EMBL" id="JAFHKK010000018">
    <property type="protein sequence ID" value="MBN2964843.1"/>
    <property type="molecule type" value="Genomic_DNA"/>
</dbReference>
<keyword evidence="12" id="KW-1185">Reference proteome</keyword>
<evidence type="ECO:0000256" key="3">
    <source>
        <dbReference type="ARBA" id="ARBA00022448"/>
    </source>
</evidence>
<dbReference type="PANTHER" id="PTHR43297:SF14">
    <property type="entry name" value="ATPASE AAA-TYPE CORE DOMAIN-CONTAINING PROTEIN"/>
    <property type="match status" value="1"/>
</dbReference>
<evidence type="ECO:0000256" key="4">
    <source>
        <dbReference type="ARBA" id="ARBA00022475"/>
    </source>
</evidence>
<accession>A0ABS2WTD1</accession>
<reference evidence="11 12" key="3">
    <citation type="submission" date="2021-02" db="EMBL/GenBank/DDBJ databases">
        <authorList>
            <person name="Merkel A.Y."/>
        </authorList>
    </citation>
    <scope>NUCLEOTIDE SEQUENCE [LARGE SCALE GENOMIC DNA]</scope>
    <source>
        <strain evidence="11 12">T05b</strain>
    </source>
</reference>
<feature type="domain" description="ABC transporter" evidence="10">
    <location>
        <begin position="1"/>
        <end position="218"/>
    </location>
</feature>
<keyword evidence="8" id="KW-1278">Translocase</keyword>
<dbReference type="Pfam" id="PF00005">
    <property type="entry name" value="ABC_tran"/>
    <property type="match status" value="1"/>
</dbReference>
<protein>
    <submittedName>
        <fullName evidence="11">ABC transporter ATP-binding protein</fullName>
    </submittedName>
</protein>
<dbReference type="SMART" id="SM00382">
    <property type="entry name" value="AAA"/>
    <property type="match status" value="1"/>
</dbReference>
<reference evidence="11 12" key="2">
    <citation type="submission" date="2021-02" db="EMBL/GenBank/DDBJ databases">
        <title>Sulfurospirillum tamanensis sp. nov.</title>
        <authorList>
            <person name="Frolova A."/>
            <person name="Merkel A."/>
            <person name="Slobodkin A."/>
        </authorList>
    </citation>
    <scope>NUCLEOTIDE SEQUENCE [LARGE SCALE GENOMIC DNA]</scope>
    <source>
        <strain evidence="11 12">T05b</strain>
    </source>
</reference>
<evidence type="ECO:0000256" key="7">
    <source>
        <dbReference type="ARBA" id="ARBA00022840"/>
    </source>
</evidence>